<evidence type="ECO:0000313" key="2">
    <source>
        <dbReference type="Proteomes" id="UP001066276"/>
    </source>
</evidence>
<dbReference type="InterPro" id="IPR004244">
    <property type="entry name" value="Transposase_22"/>
</dbReference>
<name>A0AAV7MGQ3_PLEWA</name>
<dbReference type="Gene3D" id="3.30.70.1820">
    <property type="entry name" value="L1 transposable element, RRM domain"/>
    <property type="match status" value="1"/>
</dbReference>
<organism evidence="1 2">
    <name type="scientific">Pleurodeles waltl</name>
    <name type="common">Iberian ribbed newt</name>
    <dbReference type="NCBI Taxonomy" id="8319"/>
    <lineage>
        <taxon>Eukaryota</taxon>
        <taxon>Metazoa</taxon>
        <taxon>Chordata</taxon>
        <taxon>Craniata</taxon>
        <taxon>Vertebrata</taxon>
        <taxon>Euteleostomi</taxon>
        <taxon>Amphibia</taxon>
        <taxon>Batrachia</taxon>
        <taxon>Caudata</taxon>
        <taxon>Salamandroidea</taxon>
        <taxon>Salamandridae</taxon>
        <taxon>Pleurodelinae</taxon>
        <taxon>Pleurodeles</taxon>
    </lineage>
</organism>
<comment type="caution">
    <text evidence="1">The sequence shown here is derived from an EMBL/GenBank/DDBJ whole genome shotgun (WGS) entry which is preliminary data.</text>
</comment>
<keyword evidence="2" id="KW-1185">Reference proteome</keyword>
<protein>
    <submittedName>
        <fullName evidence="1">Uncharacterized protein</fullName>
    </submittedName>
</protein>
<sequence length="165" mass="18848">MDNTIASLTAENKSLRLDIADFQSRVLGLEHRVSLVETQVAYSRDQDQELLYLRSKLTDLEDRSRRDNVRFLGFPETIKGEDMHSFLGETLPKITDIAFDSPLEFQRACRLGSKRPGTTTHPQPIIASFLCHTQARQIIQRARMHGGMVRKFGYQQTFPRKPGTA</sequence>
<proteinExistence type="predicted"/>
<dbReference type="EMBL" id="JANPWB010000014">
    <property type="protein sequence ID" value="KAJ1101073.1"/>
    <property type="molecule type" value="Genomic_DNA"/>
</dbReference>
<dbReference type="Proteomes" id="UP001066276">
    <property type="component" value="Chromosome 10"/>
</dbReference>
<reference evidence="1" key="1">
    <citation type="journal article" date="2022" name="bioRxiv">
        <title>Sequencing and chromosome-scale assembly of the giantPleurodeles waltlgenome.</title>
        <authorList>
            <person name="Brown T."/>
            <person name="Elewa A."/>
            <person name="Iarovenko S."/>
            <person name="Subramanian E."/>
            <person name="Araus A.J."/>
            <person name="Petzold A."/>
            <person name="Susuki M."/>
            <person name="Suzuki K.-i.T."/>
            <person name="Hayashi T."/>
            <person name="Toyoda A."/>
            <person name="Oliveira C."/>
            <person name="Osipova E."/>
            <person name="Leigh N.D."/>
            <person name="Simon A."/>
            <person name="Yun M.H."/>
        </authorList>
    </citation>
    <scope>NUCLEOTIDE SEQUENCE</scope>
    <source>
        <strain evidence="1">20211129_DDA</strain>
        <tissue evidence="1">Liver</tissue>
    </source>
</reference>
<gene>
    <name evidence="1" type="ORF">NDU88_006147</name>
</gene>
<accession>A0AAV7MGQ3</accession>
<evidence type="ECO:0000313" key="1">
    <source>
        <dbReference type="EMBL" id="KAJ1101073.1"/>
    </source>
</evidence>
<dbReference type="PANTHER" id="PTHR11505">
    <property type="entry name" value="L1 TRANSPOSABLE ELEMENT-RELATED"/>
    <property type="match status" value="1"/>
</dbReference>
<dbReference type="AlphaFoldDB" id="A0AAV7MGQ3"/>